<evidence type="ECO:0000313" key="1">
    <source>
        <dbReference type="EMBL" id="KIH50202.1"/>
    </source>
</evidence>
<dbReference type="Proteomes" id="UP000054047">
    <property type="component" value="Unassembled WGS sequence"/>
</dbReference>
<accession>A0A0C2CK74</accession>
<feature type="non-terminal residue" evidence="1">
    <location>
        <position position="1"/>
    </location>
</feature>
<name>A0A0C2CK74_9BILA</name>
<evidence type="ECO:0000313" key="2">
    <source>
        <dbReference type="Proteomes" id="UP000054047"/>
    </source>
</evidence>
<proteinExistence type="predicted"/>
<dbReference type="EMBL" id="KN750440">
    <property type="protein sequence ID" value="KIH50202.1"/>
    <property type="molecule type" value="Genomic_DNA"/>
</dbReference>
<sequence>VCREDRILRQLWAYLVRWGAEGKHTASPSLSTSPLNAALALLARPQSPHVAPLRLFADAAAIVIS</sequence>
<dbReference type="AlphaFoldDB" id="A0A0C2CK74"/>
<keyword evidence="2" id="KW-1185">Reference proteome</keyword>
<reference evidence="1 2" key="1">
    <citation type="submission" date="2013-12" db="EMBL/GenBank/DDBJ databases">
        <title>Draft genome of the parsitic nematode Ancylostoma duodenale.</title>
        <authorList>
            <person name="Mitreva M."/>
        </authorList>
    </citation>
    <scope>NUCLEOTIDE SEQUENCE [LARGE SCALE GENOMIC DNA]</scope>
    <source>
        <strain evidence="1 2">Zhejiang</strain>
    </source>
</reference>
<gene>
    <name evidence="1" type="ORF">ANCDUO_19722</name>
</gene>
<organism evidence="1 2">
    <name type="scientific">Ancylostoma duodenale</name>
    <dbReference type="NCBI Taxonomy" id="51022"/>
    <lineage>
        <taxon>Eukaryota</taxon>
        <taxon>Metazoa</taxon>
        <taxon>Ecdysozoa</taxon>
        <taxon>Nematoda</taxon>
        <taxon>Chromadorea</taxon>
        <taxon>Rhabditida</taxon>
        <taxon>Rhabditina</taxon>
        <taxon>Rhabditomorpha</taxon>
        <taxon>Strongyloidea</taxon>
        <taxon>Ancylostomatidae</taxon>
        <taxon>Ancylostomatinae</taxon>
        <taxon>Ancylostoma</taxon>
    </lineage>
</organism>
<protein>
    <submittedName>
        <fullName evidence="1">Uncharacterized protein</fullName>
    </submittedName>
</protein>